<protein>
    <submittedName>
        <fullName evidence="1">Uncharacterized protein</fullName>
    </submittedName>
</protein>
<reference evidence="1 2" key="1">
    <citation type="submission" date="2019-10" db="EMBL/GenBank/DDBJ databases">
        <title>Deinococcus sp. isolated from soil.</title>
        <authorList>
            <person name="Li Y."/>
            <person name="Wang J."/>
        </authorList>
    </citation>
    <scope>NUCLEOTIDE SEQUENCE [LARGE SCALE GENOMIC DNA]</scope>
    <source>
        <strain evidence="1 2">SDU3-2</strain>
    </source>
</reference>
<evidence type="ECO:0000313" key="2">
    <source>
        <dbReference type="Proteomes" id="UP000484842"/>
    </source>
</evidence>
<organism evidence="1 2">
    <name type="scientific">Deinococcus terrestris</name>
    <dbReference type="NCBI Taxonomy" id="2651870"/>
    <lineage>
        <taxon>Bacteria</taxon>
        <taxon>Thermotogati</taxon>
        <taxon>Deinococcota</taxon>
        <taxon>Deinococci</taxon>
        <taxon>Deinococcales</taxon>
        <taxon>Deinococcaceae</taxon>
        <taxon>Deinococcus</taxon>
    </lineage>
</organism>
<dbReference type="AlphaFoldDB" id="A0A7X1TS11"/>
<keyword evidence="2" id="KW-1185">Reference proteome</keyword>
<proteinExistence type="predicted"/>
<accession>A0A7X1TS11</accession>
<name>A0A7X1TS11_9DEIO</name>
<gene>
    <name evidence="1" type="ORF">F8S09_11890</name>
</gene>
<dbReference type="RefSeq" id="WP_152871709.1">
    <property type="nucleotide sequence ID" value="NZ_WBSL01000005.1"/>
</dbReference>
<dbReference type="EMBL" id="WBSL01000005">
    <property type="protein sequence ID" value="MPY67378.1"/>
    <property type="molecule type" value="Genomic_DNA"/>
</dbReference>
<dbReference type="Proteomes" id="UP000484842">
    <property type="component" value="Unassembled WGS sequence"/>
</dbReference>
<sequence length="82" mass="9077">MTQQEDRDFTMVLPGGSVPARFVTLPDGTPGVEVEGVQFPHVTDEVPHGIKGNTDEQRRVIDGLRLRFKITSEPTVLAFDVE</sequence>
<evidence type="ECO:0000313" key="1">
    <source>
        <dbReference type="EMBL" id="MPY67378.1"/>
    </source>
</evidence>
<comment type="caution">
    <text evidence="1">The sequence shown here is derived from an EMBL/GenBank/DDBJ whole genome shotgun (WGS) entry which is preliminary data.</text>
</comment>